<dbReference type="Pfam" id="PF13561">
    <property type="entry name" value="adh_short_C2"/>
    <property type="match status" value="1"/>
</dbReference>
<name>A0A645IM92_9ZZZZ</name>
<evidence type="ECO:0000256" key="2">
    <source>
        <dbReference type="ARBA" id="ARBA00023002"/>
    </source>
</evidence>
<keyword evidence="2 3" id="KW-0560">Oxidoreductase</keyword>
<dbReference type="Gene3D" id="3.40.50.720">
    <property type="entry name" value="NAD(P)-binding Rossmann-like Domain"/>
    <property type="match status" value="1"/>
</dbReference>
<dbReference type="InterPro" id="IPR036291">
    <property type="entry name" value="NAD(P)-bd_dom_sf"/>
</dbReference>
<dbReference type="EMBL" id="VSSQ01118100">
    <property type="protein sequence ID" value="MPN52210.1"/>
    <property type="molecule type" value="Genomic_DNA"/>
</dbReference>
<dbReference type="AlphaFoldDB" id="A0A645IM92"/>
<evidence type="ECO:0000256" key="1">
    <source>
        <dbReference type="ARBA" id="ARBA00006484"/>
    </source>
</evidence>
<protein>
    <submittedName>
        <fullName evidence="3">3-oxoacyl-[acyl-carrier-protein] reductase FabG</fullName>
        <ecNumber evidence="3">1.1.1.100</ecNumber>
    </submittedName>
</protein>
<dbReference type="PRINTS" id="PR00081">
    <property type="entry name" value="GDHRDH"/>
</dbReference>
<reference evidence="3" key="1">
    <citation type="submission" date="2019-08" db="EMBL/GenBank/DDBJ databases">
        <authorList>
            <person name="Kucharzyk K."/>
            <person name="Murdoch R.W."/>
            <person name="Higgins S."/>
            <person name="Loffler F."/>
        </authorList>
    </citation>
    <scope>NUCLEOTIDE SEQUENCE</scope>
</reference>
<dbReference type="EC" id="1.1.1.100" evidence="3"/>
<comment type="caution">
    <text evidence="3">The sequence shown here is derived from an EMBL/GenBank/DDBJ whole genome shotgun (WGS) entry which is preliminary data.</text>
</comment>
<evidence type="ECO:0000313" key="3">
    <source>
        <dbReference type="EMBL" id="MPN52210.1"/>
    </source>
</evidence>
<sequence>MIGLTRALAKELGPSGITVNCVAPGVIATDMLTGLDGAALEALREETPLGRLGAPADVAGCIAFLASEAAAFLTGQVLGPNGGLVI</sequence>
<dbReference type="SUPFAM" id="SSF51735">
    <property type="entry name" value="NAD(P)-binding Rossmann-fold domains"/>
    <property type="match status" value="1"/>
</dbReference>
<organism evidence="3">
    <name type="scientific">bioreactor metagenome</name>
    <dbReference type="NCBI Taxonomy" id="1076179"/>
    <lineage>
        <taxon>unclassified sequences</taxon>
        <taxon>metagenomes</taxon>
        <taxon>ecological metagenomes</taxon>
    </lineage>
</organism>
<proteinExistence type="inferred from homology"/>
<dbReference type="InterPro" id="IPR002347">
    <property type="entry name" value="SDR_fam"/>
</dbReference>
<dbReference type="PANTHER" id="PTHR48107">
    <property type="entry name" value="NADPH-DEPENDENT ALDEHYDE REDUCTASE-LIKE PROTEIN, CHLOROPLASTIC-RELATED"/>
    <property type="match status" value="1"/>
</dbReference>
<gene>
    <name evidence="3" type="primary">fabG_152</name>
    <name evidence="3" type="ORF">SDC9_199866</name>
</gene>
<comment type="similarity">
    <text evidence="1">Belongs to the short-chain dehydrogenases/reductases (SDR) family.</text>
</comment>
<accession>A0A645IM92</accession>
<dbReference type="GO" id="GO:0004316">
    <property type="term" value="F:3-oxoacyl-[acyl-carrier-protein] reductase (NADPH) activity"/>
    <property type="evidence" value="ECO:0007669"/>
    <property type="project" value="UniProtKB-EC"/>
</dbReference>